<dbReference type="Proteomes" id="UP001195769">
    <property type="component" value="Unassembled WGS sequence"/>
</dbReference>
<gene>
    <name evidence="1" type="ORF">F5891DRAFT_964519</name>
</gene>
<evidence type="ECO:0000313" key="1">
    <source>
        <dbReference type="EMBL" id="KAG1890713.1"/>
    </source>
</evidence>
<comment type="caution">
    <text evidence="1">The sequence shown here is derived from an EMBL/GenBank/DDBJ whole genome shotgun (WGS) entry which is preliminary data.</text>
</comment>
<organism evidence="1 2">
    <name type="scientific">Suillus fuscotomentosus</name>
    <dbReference type="NCBI Taxonomy" id="1912939"/>
    <lineage>
        <taxon>Eukaryota</taxon>
        <taxon>Fungi</taxon>
        <taxon>Dikarya</taxon>
        <taxon>Basidiomycota</taxon>
        <taxon>Agaricomycotina</taxon>
        <taxon>Agaricomycetes</taxon>
        <taxon>Agaricomycetidae</taxon>
        <taxon>Boletales</taxon>
        <taxon>Suillineae</taxon>
        <taxon>Suillaceae</taxon>
        <taxon>Suillus</taxon>
    </lineage>
</organism>
<dbReference type="GeneID" id="64670398"/>
<accession>A0AAD4DR62</accession>
<dbReference type="RefSeq" id="XP_041217979.1">
    <property type="nucleotide sequence ID" value="XM_041376100.1"/>
</dbReference>
<sequence length="285" mass="33128">MIKVDAPDELSGVKLCIGTQRLFYKNIRNIQSKSKQRRETNMNMARTLHAVGEVNDTTPISDQVWLSIRNKDIPKNIRGFLWKILHGAYKIGQFWDKIPQFEHRGQCGLCRIPESMEHILLDCGKSLASRVIWKAAKDLWLKRETSWPEISFGTILGCNLMTLRNSDSKTKVGATRLFKILILESAHLIWKLQCERTIRFDGDKDKYHSETEIYNKWVHAINMRLKFDRLLTESLRCGKRATKIDLVLKTWSGLFKDEDNLPDNWIRQTGVLVGMTPHRPPGRNR</sequence>
<evidence type="ECO:0000313" key="2">
    <source>
        <dbReference type="Proteomes" id="UP001195769"/>
    </source>
</evidence>
<dbReference type="EMBL" id="JABBWK010000132">
    <property type="protein sequence ID" value="KAG1890713.1"/>
    <property type="molecule type" value="Genomic_DNA"/>
</dbReference>
<keyword evidence="2" id="KW-1185">Reference proteome</keyword>
<proteinExistence type="predicted"/>
<protein>
    <recommendedName>
        <fullName evidence="3">Reverse transcriptase zinc-binding domain-containing protein</fullName>
    </recommendedName>
</protein>
<evidence type="ECO:0008006" key="3">
    <source>
        <dbReference type="Google" id="ProtNLM"/>
    </source>
</evidence>
<reference evidence="1" key="1">
    <citation type="journal article" date="2020" name="New Phytol.">
        <title>Comparative genomics reveals dynamic genome evolution in host specialist ectomycorrhizal fungi.</title>
        <authorList>
            <person name="Lofgren L.A."/>
            <person name="Nguyen N.H."/>
            <person name="Vilgalys R."/>
            <person name="Ruytinx J."/>
            <person name="Liao H.L."/>
            <person name="Branco S."/>
            <person name="Kuo A."/>
            <person name="LaButti K."/>
            <person name="Lipzen A."/>
            <person name="Andreopoulos W."/>
            <person name="Pangilinan J."/>
            <person name="Riley R."/>
            <person name="Hundley H."/>
            <person name="Na H."/>
            <person name="Barry K."/>
            <person name="Grigoriev I.V."/>
            <person name="Stajich J.E."/>
            <person name="Kennedy P.G."/>
        </authorList>
    </citation>
    <scope>NUCLEOTIDE SEQUENCE</scope>
    <source>
        <strain evidence="1">FC203</strain>
    </source>
</reference>
<name>A0AAD4DR62_9AGAM</name>
<dbReference type="AlphaFoldDB" id="A0AAD4DR62"/>